<dbReference type="InterPro" id="IPR055170">
    <property type="entry name" value="GFO_IDH_MocA-like_dom"/>
</dbReference>
<keyword evidence="1" id="KW-0560">Oxidoreductase</keyword>
<dbReference type="PANTHER" id="PTHR22604:SF105">
    <property type="entry name" value="TRANS-1,2-DIHYDROBENZENE-1,2-DIOL DEHYDROGENASE"/>
    <property type="match status" value="1"/>
</dbReference>
<evidence type="ECO:0000259" key="2">
    <source>
        <dbReference type="Pfam" id="PF01408"/>
    </source>
</evidence>
<protein>
    <submittedName>
        <fullName evidence="4">Gfo/Idh/MocA family oxidoreductase</fullName>
    </submittedName>
</protein>
<organism evidence="4 5">
    <name type="scientific">Thalassococcus arenae</name>
    <dbReference type="NCBI Taxonomy" id="2851652"/>
    <lineage>
        <taxon>Bacteria</taxon>
        <taxon>Pseudomonadati</taxon>
        <taxon>Pseudomonadota</taxon>
        <taxon>Alphaproteobacteria</taxon>
        <taxon>Rhodobacterales</taxon>
        <taxon>Roseobacteraceae</taxon>
        <taxon>Thalassococcus</taxon>
    </lineage>
</organism>
<dbReference type="InterPro" id="IPR000683">
    <property type="entry name" value="Gfo/Idh/MocA-like_OxRdtase_N"/>
</dbReference>
<dbReference type="EMBL" id="JAHRWL010000002">
    <property type="protein sequence ID" value="MBV2360418.1"/>
    <property type="molecule type" value="Genomic_DNA"/>
</dbReference>
<evidence type="ECO:0000256" key="1">
    <source>
        <dbReference type="ARBA" id="ARBA00023002"/>
    </source>
</evidence>
<dbReference type="Pfam" id="PF01408">
    <property type="entry name" value="GFO_IDH_MocA"/>
    <property type="match status" value="1"/>
</dbReference>
<dbReference type="RefSeq" id="WP_217778542.1">
    <property type="nucleotide sequence ID" value="NZ_JAHRWL010000002.1"/>
</dbReference>
<dbReference type="PANTHER" id="PTHR22604">
    <property type="entry name" value="OXIDOREDUCTASES"/>
    <property type="match status" value="1"/>
</dbReference>
<evidence type="ECO:0000259" key="3">
    <source>
        <dbReference type="Pfam" id="PF22725"/>
    </source>
</evidence>
<evidence type="ECO:0000313" key="5">
    <source>
        <dbReference type="Proteomes" id="UP001166293"/>
    </source>
</evidence>
<comment type="caution">
    <text evidence="4">The sequence shown here is derived from an EMBL/GenBank/DDBJ whole genome shotgun (WGS) entry which is preliminary data.</text>
</comment>
<gene>
    <name evidence="4" type="ORF">KUH32_11585</name>
</gene>
<feature type="domain" description="Gfo/Idh/MocA-like oxidoreductase N-terminal" evidence="2">
    <location>
        <begin position="5"/>
        <end position="117"/>
    </location>
</feature>
<name>A0ABS6N9D5_9RHOB</name>
<evidence type="ECO:0000313" key="4">
    <source>
        <dbReference type="EMBL" id="MBV2360418.1"/>
    </source>
</evidence>
<dbReference type="Pfam" id="PF22725">
    <property type="entry name" value="GFO_IDH_MocA_C3"/>
    <property type="match status" value="1"/>
</dbReference>
<dbReference type="InterPro" id="IPR050984">
    <property type="entry name" value="Gfo/Idh/MocA_domain"/>
</dbReference>
<reference evidence="4" key="1">
    <citation type="submission" date="2021-06" db="EMBL/GenBank/DDBJ databases">
        <title>Thalassococcus sp. CAU 1522 isolated from sea sand, Republic of Korea.</title>
        <authorList>
            <person name="Kim W."/>
        </authorList>
    </citation>
    <scope>NUCLEOTIDE SEQUENCE</scope>
    <source>
        <strain evidence="4">CAU 1522</strain>
    </source>
</reference>
<keyword evidence="5" id="KW-1185">Reference proteome</keyword>
<proteinExistence type="predicted"/>
<sequence>MARHIRWGILGAAKFAREYMGPAIHAARGGTLAALATSGSAKIAPFAAFAPGLRHHTGYDALLDDPEIDAVYIPLPNHIHVEWTKKALAAGKAVLCEKPIAMKAEEIDDLIALRDANRLLASEAWMIAHHPQWHRVRNLISSGAIGDLLRVDGNFTFNNPDPDNIRNQAGTGGGALRDIGVYILGGARLATGKEPERIIAAQIDWQAGIDATAHVLAQFPGFVFKGTVSMRAAPWQEMQFHGTEGHIRMPVPFNAQVYGEARVELQRGQHVETWRYPAANHYVLQVEAFNDTLLRGVPWPLPLEFSRGTQAMMDAVYAAAG</sequence>
<dbReference type="Proteomes" id="UP001166293">
    <property type="component" value="Unassembled WGS sequence"/>
</dbReference>
<feature type="domain" description="GFO/IDH/MocA-like oxidoreductase" evidence="3">
    <location>
        <begin position="134"/>
        <end position="248"/>
    </location>
</feature>
<accession>A0ABS6N9D5</accession>